<evidence type="ECO:0000313" key="3">
    <source>
        <dbReference type="Proteomes" id="UP000286288"/>
    </source>
</evidence>
<comment type="caution">
    <text evidence="2">The sequence shown here is derived from an EMBL/GenBank/DDBJ whole genome shotgun (WGS) entry which is preliminary data.</text>
</comment>
<evidence type="ECO:0000313" key="2">
    <source>
        <dbReference type="EMBL" id="RHK02219.1"/>
    </source>
</evidence>
<feature type="transmembrane region" description="Helical" evidence="1">
    <location>
        <begin position="155"/>
        <end position="175"/>
    </location>
</feature>
<dbReference type="Proteomes" id="UP000286288">
    <property type="component" value="Unassembled WGS sequence"/>
</dbReference>
<feature type="transmembrane region" description="Helical" evidence="1">
    <location>
        <begin position="382"/>
        <end position="410"/>
    </location>
</feature>
<evidence type="ECO:0000256" key="1">
    <source>
        <dbReference type="SAM" id="Phobius"/>
    </source>
</evidence>
<keyword evidence="1" id="KW-0472">Membrane</keyword>
<gene>
    <name evidence="2" type="ORF">DW084_18085</name>
</gene>
<feature type="transmembrane region" description="Helical" evidence="1">
    <location>
        <begin position="263"/>
        <end position="281"/>
    </location>
</feature>
<accession>A0A415EKI9</accession>
<keyword evidence="1" id="KW-1133">Transmembrane helix</keyword>
<feature type="transmembrane region" description="Helical" evidence="1">
    <location>
        <begin position="104"/>
        <end position="125"/>
    </location>
</feature>
<feature type="transmembrane region" description="Helical" evidence="1">
    <location>
        <begin position="73"/>
        <end position="92"/>
    </location>
</feature>
<name>A0A415EKI9_ENTCA</name>
<protein>
    <submittedName>
        <fullName evidence="2">Uncharacterized protein</fullName>
    </submittedName>
</protein>
<dbReference type="EMBL" id="QRMZ01000048">
    <property type="protein sequence ID" value="RHK02219.1"/>
    <property type="molecule type" value="Genomic_DNA"/>
</dbReference>
<reference evidence="2 3" key="1">
    <citation type="submission" date="2018-08" db="EMBL/GenBank/DDBJ databases">
        <title>A genome reference for cultivated species of the human gut microbiota.</title>
        <authorList>
            <person name="Zou Y."/>
            <person name="Xue W."/>
            <person name="Luo G."/>
        </authorList>
    </citation>
    <scope>NUCLEOTIDE SEQUENCE [LARGE SCALE GENOMIC DNA]</scope>
    <source>
        <strain evidence="2 3">AF48-16</strain>
    </source>
</reference>
<sequence length="418" mass="49003">MAITQATKEIGGEMMRNYWLGKQRKDTVYAESNDGLFMQIVGAILLFVFFVFGKGFTLAYEKLKVYRLFQPKLLIPLACLFMIINTIVDWFLHMNWVMDPSGAMYWTILEGIQIACFCFIGFVLYLPTRKSLPIFLVSIGLLFVTSVIRPFLGNLIFTLIQLVSIFILYLWELAYQEQFFQKRSLATIQRTAMRFEKEEEEFLEERMLEEENPAKLKVGFTRFIWVNESFCLTFIILFLLSVGQLIALLSGDSLRPLFTTTNLVYITFLSLLFYPYVMGLFSRVKPLFLFLSKTELSKIAESFEALKHSNEKEIFSYRKNQRRVLKSFNSVRSIRKNVRIGNTYQDIQVDVPVEEQRVVNQSYYEKDNHQSMFKLIKLVGQMLLILPIRLMLFYFSPIIFSVFFLITMLAEKSPVNEK</sequence>
<feature type="transmembrane region" description="Helical" evidence="1">
    <location>
        <begin position="132"/>
        <end position="149"/>
    </location>
</feature>
<keyword evidence="1" id="KW-0812">Transmembrane</keyword>
<dbReference type="AlphaFoldDB" id="A0A415EKI9"/>
<proteinExistence type="predicted"/>
<feature type="transmembrane region" description="Helical" evidence="1">
    <location>
        <begin position="36"/>
        <end position="53"/>
    </location>
</feature>
<organism evidence="2 3">
    <name type="scientific">Enterococcus casseliflavus</name>
    <name type="common">Enterococcus flavescens</name>
    <dbReference type="NCBI Taxonomy" id="37734"/>
    <lineage>
        <taxon>Bacteria</taxon>
        <taxon>Bacillati</taxon>
        <taxon>Bacillota</taxon>
        <taxon>Bacilli</taxon>
        <taxon>Lactobacillales</taxon>
        <taxon>Enterococcaceae</taxon>
        <taxon>Enterococcus</taxon>
    </lineage>
</organism>
<feature type="transmembrane region" description="Helical" evidence="1">
    <location>
        <begin position="230"/>
        <end position="251"/>
    </location>
</feature>